<feature type="compositionally biased region" description="Basic and acidic residues" evidence="1">
    <location>
        <begin position="408"/>
        <end position="420"/>
    </location>
</feature>
<dbReference type="AlphaFoldDB" id="A0AA88T1R9"/>
<proteinExistence type="predicted"/>
<accession>A0AA88T1R9</accession>
<feature type="compositionally biased region" description="Basic and acidic residues" evidence="1">
    <location>
        <begin position="85"/>
        <end position="96"/>
    </location>
</feature>
<feature type="compositionally biased region" description="Polar residues" evidence="1">
    <location>
        <begin position="71"/>
        <end position="83"/>
    </location>
</feature>
<feature type="compositionally biased region" description="Low complexity" evidence="1">
    <location>
        <begin position="448"/>
        <end position="459"/>
    </location>
</feature>
<dbReference type="PANTHER" id="PTHR47528">
    <property type="entry name" value="PARALEMMIN-3"/>
    <property type="match status" value="1"/>
</dbReference>
<evidence type="ECO:0000313" key="2">
    <source>
        <dbReference type="EMBL" id="KAK2857337.1"/>
    </source>
</evidence>
<sequence>MDEAEKYQQRLQAIAEKRRLQEEQDRAKRQLEDEKLRLQQLKRKSLRDQWLLEAPPLSPDSAGPRAPLWSTEAQQIEAQQLQSEIIDKTYKHKEDSSTSAQSHTDLHGNSEKVNAVTPHPSGSSVNGEEKSTDPSYDKSLTNGTARDEKSNSAPLQHVNDITKGEETLLFLGYTEAEPGQGLCNDDDDVSAVIRAERVIITEEGVEVTQDTEAEEEKVEEEGREEEEIIKQEEKREEEIEEELEKEREEGREEEEIIKQEEKREEEIEEELEKEREEGREEEEIIKQEEKREEEIEEELEKEREEGREEEEIIKQEEKREEEIEEELEKEREEGREEAERIKQEEKRGEKIEEELEKEREEGRETEREEDVLQNNLEMPSEAGEVTEFEEGLRNNNREMNANVEPSNEDTKERKISHTDEETIAGPETKSVTDSDLITDLISDADPAAIIEQETAAAEAPGGAVQIPSDSTTLSASAPNPNGAQKSPDPASSPTNAAAQFQEIPLGGATVEEEPLLATKVGPLTEATNPTPAEGAKTKTCQCCTVM</sequence>
<feature type="compositionally biased region" description="Basic and acidic residues" evidence="1">
    <location>
        <begin position="300"/>
        <end position="321"/>
    </location>
</feature>
<dbReference type="EMBL" id="JAVHJS010000005">
    <property type="protein sequence ID" value="KAK2857337.1"/>
    <property type="molecule type" value="Genomic_DNA"/>
</dbReference>
<feature type="region of interest" description="Disordered" evidence="1">
    <location>
        <begin position="204"/>
        <end position="435"/>
    </location>
</feature>
<feature type="region of interest" description="Disordered" evidence="1">
    <location>
        <begin position="448"/>
        <end position="538"/>
    </location>
</feature>
<name>A0AA88T1R9_TACVA</name>
<feature type="compositionally biased region" description="Basic and acidic residues" evidence="1">
    <location>
        <begin position="244"/>
        <end position="265"/>
    </location>
</feature>
<reference evidence="2" key="1">
    <citation type="submission" date="2023-08" db="EMBL/GenBank/DDBJ databases">
        <title>Pelteobagrus vachellii genome.</title>
        <authorList>
            <person name="Liu H."/>
        </authorList>
    </citation>
    <scope>NUCLEOTIDE SEQUENCE</scope>
    <source>
        <strain evidence="2">PRFRI_2022a</strain>
        <tissue evidence="2">Muscle</tissue>
    </source>
</reference>
<feature type="compositionally biased region" description="Basic and acidic residues" evidence="1">
    <location>
        <begin position="328"/>
        <end position="366"/>
    </location>
</feature>
<feature type="compositionally biased region" description="Polar residues" evidence="1">
    <location>
        <begin position="467"/>
        <end position="498"/>
    </location>
</feature>
<dbReference type="GO" id="GO:0008360">
    <property type="term" value="P:regulation of cell shape"/>
    <property type="evidence" value="ECO:0007669"/>
    <property type="project" value="InterPro"/>
</dbReference>
<evidence type="ECO:0000313" key="3">
    <source>
        <dbReference type="Proteomes" id="UP001187315"/>
    </source>
</evidence>
<keyword evidence="3" id="KW-1185">Reference proteome</keyword>
<protein>
    <recommendedName>
        <fullName evidence="4">Paralemmin 3</fullName>
    </recommendedName>
</protein>
<gene>
    <name evidence="2" type="ORF">Q7C36_005256</name>
</gene>
<dbReference type="PANTHER" id="PTHR47528:SF1">
    <property type="entry name" value="PARALEMMIN-3"/>
    <property type="match status" value="1"/>
</dbReference>
<comment type="caution">
    <text evidence="2">The sequence shown here is derived from an EMBL/GenBank/DDBJ whole genome shotgun (WGS) entry which is preliminary data.</text>
</comment>
<dbReference type="GO" id="GO:0016020">
    <property type="term" value="C:membrane"/>
    <property type="evidence" value="ECO:0007669"/>
    <property type="project" value="InterPro"/>
</dbReference>
<feature type="compositionally biased region" description="Basic and acidic residues" evidence="1">
    <location>
        <begin position="127"/>
        <end position="136"/>
    </location>
</feature>
<feature type="region of interest" description="Disordered" evidence="1">
    <location>
        <begin position="44"/>
        <end position="160"/>
    </location>
</feature>
<feature type="compositionally biased region" description="Acidic residues" evidence="1">
    <location>
        <begin position="204"/>
        <end position="227"/>
    </location>
</feature>
<feature type="compositionally biased region" description="Basic and acidic residues" evidence="1">
    <location>
        <begin position="228"/>
        <end position="237"/>
    </location>
</feature>
<evidence type="ECO:0000256" key="1">
    <source>
        <dbReference type="SAM" id="MobiDB-lite"/>
    </source>
</evidence>
<dbReference type="Proteomes" id="UP001187315">
    <property type="component" value="Unassembled WGS sequence"/>
</dbReference>
<evidence type="ECO:0008006" key="4">
    <source>
        <dbReference type="Google" id="ProtNLM"/>
    </source>
</evidence>
<dbReference type="InterPro" id="IPR024149">
    <property type="entry name" value="Paralemmin-3"/>
</dbReference>
<feature type="compositionally biased region" description="Basic and acidic residues" evidence="1">
    <location>
        <begin position="272"/>
        <end position="293"/>
    </location>
</feature>
<organism evidence="2 3">
    <name type="scientific">Tachysurus vachellii</name>
    <name type="common">Darkbarbel catfish</name>
    <name type="synonym">Pelteobagrus vachellii</name>
    <dbReference type="NCBI Taxonomy" id="175792"/>
    <lineage>
        <taxon>Eukaryota</taxon>
        <taxon>Metazoa</taxon>
        <taxon>Chordata</taxon>
        <taxon>Craniata</taxon>
        <taxon>Vertebrata</taxon>
        <taxon>Euteleostomi</taxon>
        <taxon>Actinopterygii</taxon>
        <taxon>Neopterygii</taxon>
        <taxon>Teleostei</taxon>
        <taxon>Ostariophysi</taxon>
        <taxon>Siluriformes</taxon>
        <taxon>Bagridae</taxon>
        <taxon>Tachysurus</taxon>
    </lineage>
</organism>